<evidence type="ECO:0000313" key="1">
    <source>
        <dbReference type="EMBL" id="SMO80837.1"/>
    </source>
</evidence>
<proteinExistence type="predicted"/>
<sequence>MKNFIIITLLSILACNGYSQSKKFAKPKEAGYRTENLQGHLVDKDTYEFDKETRVKVGDSILAGVPSGSDFFYLTEKKGMLSLDKINKLNYLVEDVVPSAGKPVRAAQYNNTTYKAKDIQRHVDGLKEKPNVSYSNKAKLLMGKKLLITEFREKDYGEGVKEVLATAKSGSKKYNIVFTKALLEHEIYLQ</sequence>
<dbReference type="PROSITE" id="PS51257">
    <property type="entry name" value="PROKAR_LIPOPROTEIN"/>
    <property type="match status" value="1"/>
</dbReference>
<dbReference type="RefSeq" id="WP_142529110.1">
    <property type="nucleotide sequence ID" value="NZ_CBCSJO010000007.1"/>
</dbReference>
<evidence type="ECO:0000313" key="2">
    <source>
        <dbReference type="Proteomes" id="UP000320300"/>
    </source>
</evidence>
<protein>
    <submittedName>
        <fullName evidence="1">Uncharacterized protein</fullName>
    </submittedName>
</protein>
<dbReference type="EMBL" id="FXTN01000007">
    <property type="protein sequence ID" value="SMO80837.1"/>
    <property type="molecule type" value="Genomic_DNA"/>
</dbReference>
<gene>
    <name evidence="1" type="ORF">SAMN06265348_107304</name>
</gene>
<keyword evidence="2" id="KW-1185">Reference proteome</keyword>
<dbReference type="AlphaFoldDB" id="A0A521EA79"/>
<organism evidence="1 2">
    <name type="scientific">Pedobacter westerhofensis</name>
    <dbReference type="NCBI Taxonomy" id="425512"/>
    <lineage>
        <taxon>Bacteria</taxon>
        <taxon>Pseudomonadati</taxon>
        <taxon>Bacteroidota</taxon>
        <taxon>Sphingobacteriia</taxon>
        <taxon>Sphingobacteriales</taxon>
        <taxon>Sphingobacteriaceae</taxon>
        <taxon>Pedobacter</taxon>
    </lineage>
</organism>
<dbReference type="Proteomes" id="UP000320300">
    <property type="component" value="Unassembled WGS sequence"/>
</dbReference>
<reference evidence="1 2" key="1">
    <citation type="submission" date="2017-05" db="EMBL/GenBank/DDBJ databases">
        <authorList>
            <person name="Varghese N."/>
            <person name="Submissions S."/>
        </authorList>
    </citation>
    <scope>NUCLEOTIDE SEQUENCE [LARGE SCALE GENOMIC DNA]</scope>
    <source>
        <strain evidence="1 2">DSM 19036</strain>
    </source>
</reference>
<name>A0A521EA79_9SPHI</name>
<accession>A0A521EA79</accession>